<evidence type="ECO:0000313" key="2">
    <source>
        <dbReference type="Proteomes" id="UP000507470"/>
    </source>
</evidence>
<dbReference type="AlphaFoldDB" id="A0A6J8ACN9"/>
<gene>
    <name evidence="1" type="ORF">MCOR_5295</name>
</gene>
<dbReference type="OrthoDB" id="6072109at2759"/>
<organism evidence="1 2">
    <name type="scientific">Mytilus coruscus</name>
    <name type="common">Sea mussel</name>
    <dbReference type="NCBI Taxonomy" id="42192"/>
    <lineage>
        <taxon>Eukaryota</taxon>
        <taxon>Metazoa</taxon>
        <taxon>Spiralia</taxon>
        <taxon>Lophotrochozoa</taxon>
        <taxon>Mollusca</taxon>
        <taxon>Bivalvia</taxon>
        <taxon>Autobranchia</taxon>
        <taxon>Pteriomorphia</taxon>
        <taxon>Mytilida</taxon>
        <taxon>Mytiloidea</taxon>
        <taxon>Mytilidae</taxon>
        <taxon>Mytilinae</taxon>
        <taxon>Mytilus</taxon>
    </lineage>
</organism>
<accession>A0A6J8ACN9</accession>
<sequence length="162" mass="18636">MLILDEEGQVDTALPIDVTFVEYVCVGPGRIYYTDWYRKSVHCIDMTGEEIFRLKYNKMKYPLGITLNRDGTVFVVGRDSHNVLHVSADGHQREVILGKQHDLTYPRDYYRFYVNPFNNMTGQSTECSTVSAAHSAWKRQGDSILHDCLECRDFAPTFVTIT</sequence>
<dbReference type="SUPFAM" id="SSF101898">
    <property type="entry name" value="NHL repeat"/>
    <property type="match status" value="1"/>
</dbReference>
<proteinExistence type="predicted"/>
<reference evidence="1 2" key="1">
    <citation type="submission" date="2020-06" db="EMBL/GenBank/DDBJ databases">
        <authorList>
            <person name="Li R."/>
            <person name="Bekaert M."/>
        </authorList>
    </citation>
    <scope>NUCLEOTIDE SEQUENCE [LARGE SCALE GENOMIC DNA]</scope>
    <source>
        <strain evidence="2">wild</strain>
    </source>
</reference>
<protein>
    <submittedName>
        <fullName evidence="1">Uncharacterized protein</fullName>
    </submittedName>
</protein>
<dbReference type="Proteomes" id="UP000507470">
    <property type="component" value="Unassembled WGS sequence"/>
</dbReference>
<keyword evidence="2" id="KW-1185">Reference proteome</keyword>
<dbReference type="EMBL" id="CACVKT020000934">
    <property type="protein sequence ID" value="CAC5364129.1"/>
    <property type="molecule type" value="Genomic_DNA"/>
</dbReference>
<name>A0A6J8ACN9_MYTCO</name>
<dbReference type="InterPro" id="IPR011042">
    <property type="entry name" value="6-blade_b-propeller_TolB-like"/>
</dbReference>
<dbReference type="Gene3D" id="2.120.10.30">
    <property type="entry name" value="TolB, C-terminal domain"/>
    <property type="match status" value="1"/>
</dbReference>
<evidence type="ECO:0000313" key="1">
    <source>
        <dbReference type="EMBL" id="CAC5364129.1"/>
    </source>
</evidence>